<accession>A0A7D5KLN4</accession>
<evidence type="ECO:0000259" key="1">
    <source>
        <dbReference type="Pfam" id="PF26240"/>
    </source>
</evidence>
<dbReference type="Pfam" id="PF26240">
    <property type="entry name" value="DUF8055"/>
    <property type="match status" value="1"/>
</dbReference>
<protein>
    <recommendedName>
        <fullName evidence="1">DUF8055 domain-containing protein</fullName>
    </recommendedName>
</protein>
<evidence type="ECO:0000313" key="2">
    <source>
        <dbReference type="EMBL" id="QLG26982.1"/>
    </source>
</evidence>
<sequence length="121" mass="13157">MKGDANGGRSVRWRAVTTLAESSRHDCRSFDPEEASPADAVANGVDPLLGEYVRCCRDGIRLSAVERSLLEGALNDWLRAYATARGLPGFEGTAFSVHELAIEYARAGDTAEAVERLFRGR</sequence>
<reference evidence="2 3" key="1">
    <citation type="submission" date="2020-07" db="EMBL/GenBank/DDBJ databases">
        <title>Gai3-2, isolated from salt lake.</title>
        <authorList>
            <person name="Cui H."/>
            <person name="Shi X."/>
        </authorList>
    </citation>
    <scope>NUCLEOTIDE SEQUENCE [LARGE SCALE GENOMIC DNA]</scope>
    <source>
        <strain evidence="2 3">Gai3-2</strain>
    </source>
</reference>
<feature type="domain" description="DUF8055" evidence="1">
    <location>
        <begin position="16"/>
        <end position="87"/>
    </location>
</feature>
<dbReference type="RefSeq" id="WP_179168557.1">
    <property type="nucleotide sequence ID" value="NZ_CP058529.1"/>
</dbReference>
<name>A0A7D5KLN4_9EURY</name>
<dbReference type="GeneID" id="56028219"/>
<keyword evidence="3" id="KW-1185">Reference proteome</keyword>
<gene>
    <name evidence="2" type="ORF">HUG10_05260</name>
</gene>
<dbReference type="EMBL" id="CP058529">
    <property type="protein sequence ID" value="QLG26982.1"/>
    <property type="molecule type" value="Genomic_DNA"/>
</dbReference>
<dbReference type="KEGG" id="halg:HUG10_05260"/>
<dbReference type="OrthoDB" id="339304at2157"/>
<dbReference type="Proteomes" id="UP000509750">
    <property type="component" value="Chromosome"/>
</dbReference>
<organism evidence="2 3">
    <name type="scientific">Halorarum halophilum</name>
    <dbReference type="NCBI Taxonomy" id="2743090"/>
    <lineage>
        <taxon>Archaea</taxon>
        <taxon>Methanobacteriati</taxon>
        <taxon>Methanobacteriota</taxon>
        <taxon>Stenosarchaea group</taxon>
        <taxon>Halobacteria</taxon>
        <taxon>Halobacteriales</taxon>
        <taxon>Haloferacaceae</taxon>
        <taxon>Halorarum</taxon>
    </lineage>
</organism>
<evidence type="ECO:0000313" key="3">
    <source>
        <dbReference type="Proteomes" id="UP000509750"/>
    </source>
</evidence>
<proteinExistence type="predicted"/>
<dbReference type="AlphaFoldDB" id="A0A7D5KLN4"/>
<dbReference type="InterPro" id="IPR058368">
    <property type="entry name" value="DUF8055"/>
</dbReference>